<keyword evidence="5" id="KW-0804">Transcription</keyword>
<name>A0AAD9SL36_PHOAM</name>
<evidence type="ECO:0000256" key="5">
    <source>
        <dbReference type="ARBA" id="ARBA00023163"/>
    </source>
</evidence>
<dbReference type="SMART" id="SM00066">
    <property type="entry name" value="GAL4"/>
    <property type="match status" value="1"/>
</dbReference>
<feature type="domain" description="Zn(2)-C6 fungal-type" evidence="7">
    <location>
        <begin position="29"/>
        <end position="57"/>
    </location>
</feature>
<dbReference type="EMBL" id="JAUJFL010000002">
    <property type="protein sequence ID" value="KAK2610426.1"/>
    <property type="molecule type" value="Genomic_DNA"/>
</dbReference>
<evidence type="ECO:0000256" key="2">
    <source>
        <dbReference type="ARBA" id="ARBA00022833"/>
    </source>
</evidence>
<dbReference type="Proteomes" id="UP001265746">
    <property type="component" value="Unassembled WGS sequence"/>
</dbReference>
<dbReference type="PANTHER" id="PTHR36206">
    <property type="entry name" value="ASPERCRYPTIN BIOSYNTHESIS CLUSTER-SPECIFIC TRANSCRIPTION REGULATOR ATNN-RELATED"/>
    <property type="match status" value="1"/>
</dbReference>
<dbReference type="PANTHER" id="PTHR36206:SF13">
    <property type="entry name" value="TRANSCRIPTIONAL REGULATORY PROTEIN MOC3"/>
    <property type="match status" value="1"/>
</dbReference>
<evidence type="ECO:0000313" key="8">
    <source>
        <dbReference type="EMBL" id="KAK2610426.1"/>
    </source>
</evidence>
<keyword evidence="1" id="KW-0479">Metal-binding</keyword>
<evidence type="ECO:0000256" key="1">
    <source>
        <dbReference type="ARBA" id="ARBA00022723"/>
    </source>
</evidence>
<dbReference type="InterPro" id="IPR052360">
    <property type="entry name" value="Transcr_Regulatory_Proteins"/>
</dbReference>
<dbReference type="CDD" id="cd00067">
    <property type="entry name" value="GAL4"/>
    <property type="match status" value="1"/>
</dbReference>
<organism evidence="8 9">
    <name type="scientific">Phomopsis amygdali</name>
    <name type="common">Fusicoccum amygdali</name>
    <dbReference type="NCBI Taxonomy" id="1214568"/>
    <lineage>
        <taxon>Eukaryota</taxon>
        <taxon>Fungi</taxon>
        <taxon>Dikarya</taxon>
        <taxon>Ascomycota</taxon>
        <taxon>Pezizomycotina</taxon>
        <taxon>Sordariomycetes</taxon>
        <taxon>Sordariomycetidae</taxon>
        <taxon>Diaporthales</taxon>
        <taxon>Diaporthaceae</taxon>
        <taxon>Diaporthe</taxon>
    </lineage>
</organism>
<dbReference type="GO" id="GO:0000981">
    <property type="term" value="F:DNA-binding transcription factor activity, RNA polymerase II-specific"/>
    <property type="evidence" value="ECO:0007669"/>
    <property type="project" value="InterPro"/>
</dbReference>
<dbReference type="GO" id="GO:0003677">
    <property type="term" value="F:DNA binding"/>
    <property type="evidence" value="ECO:0007669"/>
    <property type="project" value="UniProtKB-KW"/>
</dbReference>
<evidence type="ECO:0000259" key="7">
    <source>
        <dbReference type="PROSITE" id="PS50048"/>
    </source>
</evidence>
<keyword evidence="6" id="KW-0539">Nucleus</keyword>
<evidence type="ECO:0000256" key="3">
    <source>
        <dbReference type="ARBA" id="ARBA00023015"/>
    </source>
</evidence>
<reference evidence="8" key="1">
    <citation type="submission" date="2023-06" db="EMBL/GenBank/DDBJ databases">
        <authorList>
            <person name="Noh H."/>
        </authorList>
    </citation>
    <scope>NUCLEOTIDE SEQUENCE</scope>
    <source>
        <strain evidence="8">DUCC20226</strain>
    </source>
</reference>
<dbReference type="Gene3D" id="4.10.240.10">
    <property type="entry name" value="Zn(2)-C6 fungal-type DNA-binding domain"/>
    <property type="match status" value="1"/>
</dbReference>
<dbReference type="InterPro" id="IPR036864">
    <property type="entry name" value="Zn2-C6_fun-type_DNA-bd_sf"/>
</dbReference>
<comment type="caution">
    <text evidence="8">The sequence shown here is derived from an EMBL/GenBank/DDBJ whole genome shotgun (WGS) entry which is preliminary data.</text>
</comment>
<keyword evidence="9" id="KW-1185">Reference proteome</keyword>
<dbReference type="Pfam" id="PF00172">
    <property type="entry name" value="Zn_clus"/>
    <property type="match status" value="1"/>
</dbReference>
<dbReference type="InterPro" id="IPR001138">
    <property type="entry name" value="Zn2Cys6_DnaBD"/>
</dbReference>
<proteinExistence type="predicted"/>
<sequence>MDDRSSKTPAHSLQPRTRKRVCKSKVRTGCITCKERRVKCDEAKPTCLRCARAGQSCRGYSPLLSELKPRKSQPVIRSLLPRQINSQARGLEITVGRSLPSIRLDGADVLYFDFFRFEAAKELSGYLPSTFWSQTVLCETLTDPCIRHAILALGAASYPLVARNQHLLSSSSKDATLNIHGRAAICHHTKALALFREMMTNGTENFPSRSAFIVTPLLVAFTMLQNNNQAAEALLSGLKVLQEVCHIWQRKKSPGGSNGRLIDEEMERLTCLMLQVYMLCGHNPLYLSQKHNVVTMPSTMFLDSKPPPNCSERPITASSMDKILSVWTSFSSRCLVWLRHSDYTKHSEERIYLKACEEQAHLLAHLFQWRQFIYKLQLAPGSDLACSRGLKLIRVQYDTLYIWAAEALDRTRLGFDAHNTEFESIVKLCAELLGRGFGHSESDTNKRSTPNQYSPAPCTGYTFESFGVVAVLGFVITRCRVGTIRRTAVGLLERIWWRENGWDTTATCQGAKALIELEEQGGVRGADGELYIPPESRYYWGNARWENDLPASQKLICTFAQRRPDELGAVFEVPVMIDLSAPGLTTTDEKYIMQIESLDIGGIQYCAR</sequence>
<dbReference type="PROSITE" id="PS00463">
    <property type="entry name" value="ZN2_CY6_FUNGAL_1"/>
    <property type="match status" value="1"/>
</dbReference>
<accession>A0AAD9SL36</accession>
<dbReference type="SUPFAM" id="SSF57701">
    <property type="entry name" value="Zn2/Cys6 DNA-binding domain"/>
    <property type="match status" value="1"/>
</dbReference>
<evidence type="ECO:0000256" key="6">
    <source>
        <dbReference type="ARBA" id="ARBA00023242"/>
    </source>
</evidence>
<keyword evidence="2" id="KW-0862">Zinc</keyword>
<gene>
    <name evidence="8" type="ORF">N8I77_003855</name>
</gene>
<dbReference type="GO" id="GO:0008270">
    <property type="term" value="F:zinc ion binding"/>
    <property type="evidence" value="ECO:0007669"/>
    <property type="project" value="InterPro"/>
</dbReference>
<keyword evidence="4" id="KW-0238">DNA-binding</keyword>
<evidence type="ECO:0000313" key="9">
    <source>
        <dbReference type="Proteomes" id="UP001265746"/>
    </source>
</evidence>
<protein>
    <recommendedName>
        <fullName evidence="7">Zn(2)-C6 fungal-type domain-containing protein</fullName>
    </recommendedName>
</protein>
<dbReference type="AlphaFoldDB" id="A0AAD9SL36"/>
<dbReference type="EMBL" id="JAUJFL010000002">
    <property type="protein sequence ID" value="KAK2610425.1"/>
    <property type="molecule type" value="Genomic_DNA"/>
</dbReference>
<dbReference type="PROSITE" id="PS50048">
    <property type="entry name" value="ZN2_CY6_FUNGAL_2"/>
    <property type="match status" value="1"/>
</dbReference>
<evidence type="ECO:0000256" key="4">
    <source>
        <dbReference type="ARBA" id="ARBA00023125"/>
    </source>
</evidence>
<keyword evidence="3" id="KW-0805">Transcription regulation</keyword>